<evidence type="ECO:0000313" key="2">
    <source>
        <dbReference type="EMBL" id="QDU43718.1"/>
    </source>
</evidence>
<keyword evidence="1" id="KW-1133">Transmembrane helix</keyword>
<dbReference type="AlphaFoldDB" id="A0A517ZMK6"/>
<evidence type="ECO:0008006" key="4">
    <source>
        <dbReference type="Google" id="ProtNLM"/>
    </source>
</evidence>
<keyword evidence="3" id="KW-1185">Reference proteome</keyword>
<name>A0A517ZMK6_9PLAN</name>
<keyword evidence="1" id="KW-0472">Membrane</keyword>
<dbReference type="InterPro" id="IPR007436">
    <property type="entry name" value="DUF485"/>
</dbReference>
<evidence type="ECO:0000256" key="1">
    <source>
        <dbReference type="SAM" id="Phobius"/>
    </source>
</evidence>
<feature type="transmembrane region" description="Helical" evidence="1">
    <location>
        <begin position="36"/>
        <end position="63"/>
    </location>
</feature>
<sequence length="81" mass="9005">MRQRNARIGMVLFCVYLLLYGGFVFLNAFAPETMEVLPFAGVNLAILYGFGLIIAAVLLALIYGWMCQPDDEDVAAKEVEK</sequence>
<reference evidence="2 3" key="1">
    <citation type="submission" date="2019-02" db="EMBL/GenBank/DDBJ databases">
        <title>Deep-cultivation of Planctomycetes and their phenomic and genomic characterization uncovers novel biology.</title>
        <authorList>
            <person name="Wiegand S."/>
            <person name="Jogler M."/>
            <person name="Boedeker C."/>
            <person name="Pinto D."/>
            <person name="Vollmers J."/>
            <person name="Rivas-Marin E."/>
            <person name="Kohn T."/>
            <person name="Peeters S.H."/>
            <person name="Heuer A."/>
            <person name="Rast P."/>
            <person name="Oberbeckmann S."/>
            <person name="Bunk B."/>
            <person name="Jeske O."/>
            <person name="Meyerdierks A."/>
            <person name="Storesund J.E."/>
            <person name="Kallscheuer N."/>
            <person name="Luecker S."/>
            <person name="Lage O.M."/>
            <person name="Pohl T."/>
            <person name="Merkel B.J."/>
            <person name="Hornburger P."/>
            <person name="Mueller R.-W."/>
            <person name="Bruemmer F."/>
            <person name="Labrenz M."/>
            <person name="Spormann A.M."/>
            <person name="Op den Camp H."/>
            <person name="Overmann J."/>
            <person name="Amann R."/>
            <person name="Jetten M.S.M."/>
            <person name="Mascher T."/>
            <person name="Medema M.H."/>
            <person name="Devos D.P."/>
            <person name="Kaster A.-K."/>
            <person name="Ovreas L."/>
            <person name="Rohde M."/>
            <person name="Galperin M.Y."/>
            <person name="Jogler C."/>
        </authorList>
    </citation>
    <scope>NUCLEOTIDE SEQUENCE [LARGE SCALE GENOMIC DNA]</scope>
    <source>
        <strain evidence="2 3">Mal52</strain>
    </source>
</reference>
<accession>A0A517ZMK6</accession>
<keyword evidence="1" id="KW-0812">Transmembrane</keyword>
<evidence type="ECO:0000313" key="3">
    <source>
        <dbReference type="Proteomes" id="UP000319383"/>
    </source>
</evidence>
<organism evidence="2 3">
    <name type="scientific">Symmachiella dynata</name>
    <dbReference type="NCBI Taxonomy" id="2527995"/>
    <lineage>
        <taxon>Bacteria</taxon>
        <taxon>Pseudomonadati</taxon>
        <taxon>Planctomycetota</taxon>
        <taxon>Planctomycetia</taxon>
        <taxon>Planctomycetales</taxon>
        <taxon>Planctomycetaceae</taxon>
        <taxon>Symmachiella</taxon>
    </lineage>
</organism>
<gene>
    <name evidence="2" type="ORF">Mal52_21940</name>
</gene>
<feature type="transmembrane region" description="Helical" evidence="1">
    <location>
        <begin position="12"/>
        <end position="30"/>
    </location>
</feature>
<dbReference type="RefSeq" id="WP_145375972.1">
    <property type="nucleotide sequence ID" value="NZ_CAXBED010000347.1"/>
</dbReference>
<dbReference type="KEGG" id="sdyn:Mal52_21940"/>
<dbReference type="EMBL" id="CP036276">
    <property type="protein sequence ID" value="QDU43718.1"/>
    <property type="molecule type" value="Genomic_DNA"/>
</dbReference>
<protein>
    <recommendedName>
        <fullName evidence="4">Inner membrane protein YjcH</fullName>
    </recommendedName>
</protein>
<proteinExistence type="predicted"/>
<dbReference type="Proteomes" id="UP000319383">
    <property type="component" value="Chromosome"/>
</dbReference>
<dbReference type="Pfam" id="PF04341">
    <property type="entry name" value="DUF485"/>
    <property type="match status" value="1"/>
</dbReference>